<evidence type="ECO:0000256" key="3">
    <source>
        <dbReference type="ARBA" id="ARBA00022741"/>
    </source>
</evidence>
<dbReference type="GO" id="GO:0016887">
    <property type="term" value="F:ATP hydrolysis activity"/>
    <property type="evidence" value="ECO:0007669"/>
    <property type="project" value="InterPro"/>
</dbReference>
<protein>
    <submittedName>
        <fullName evidence="8">Glycine betaine/L-proline ABC transporter ATP-binding protein</fullName>
    </submittedName>
</protein>
<dbReference type="NCBIfam" id="TIGR01186">
    <property type="entry name" value="proV"/>
    <property type="match status" value="1"/>
</dbReference>
<keyword evidence="5" id="KW-0129">CBS domain</keyword>
<dbReference type="Gene3D" id="3.10.580.10">
    <property type="entry name" value="CBS-domain"/>
    <property type="match status" value="1"/>
</dbReference>
<keyword evidence="3" id="KW-0547">Nucleotide-binding</keyword>
<dbReference type="SUPFAM" id="SSF54631">
    <property type="entry name" value="CBS-domain pair"/>
    <property type="match status" value="1"/>
</dbReference>
<organism evidence="8 9">
    <name type="scientific">Winkia neuii</name>
    <dbReference type="NCBI Taxonomy" id="33007"/>
    <lineage>
        <taxon>Bacteria</taxon>
        <taxon>Bacillati</taxon>
        <taxon>Actinomycetota</taxon>
        <taxon>Actinomycetes</taxon>
        <taxon>Actinomycetales</taxon>
        <taxon>Actinomycetaceae</taxon>
        <taxon>Winkia</taxon>
    </lineage>
</organism>
<keyword evidence="4 8" id="KW-0067">ATP-binding</keyword>
<dbReference type="Gene3D" id="3.40.50.300">
    <property type="entry name" value="P-loop containing nucleotide triphosphate hydrolases"/>
    <property type="match status" value="1"/>
</dbReference>
<dbReference type="Pfam" id="PF00005">
    <property type="entry name" value="ABC_tran"/>
    <property type="match status" value="1"/>
</dbReference>
<evidence type="ECO:0000256" key="5">
    <source>
        <dbReference type="ARBA" id="ARBA00023122"/>
    </source>
</evidence>
<evidence type="ECO:0000313" key="9">
    <source>
        <dbReference type="Proteomes" id="UP000235122"/>
    </source>
</evidence>
<dbReference type="PROSITE" id="PS00211">
    <property type="entry name" value="ABC_TRANSPORTER_1"/>
    <property type="match status" value="1"/>
</dbReference>
<evidence type="ECO:0000259" key="7">
    <source>
        <dbReference type="PROSITE" id="PS50893"/>
    </source>
</evidence>
<dbReference type="PANTHER" id="PTHR43869:SF1">
    <property type="entry name" value="GLYCINE BETAINE_PROLINE BETAINE TRANSPORT SYSTEM ATP-BINDING PROTEIN PROV"/>
    <property type="match status" value="1"/>
</dbReference>
<dbReference type="Proteomes" id="UP000235122">
    <property type="component" value="Unassembled WGS sequence"/>
</dbReference>
<proteinExistence type="inferred from homology"/>
<dbReference type="SUPFAM" id="SSF52540">
    <property type="entry name" value="P-loop containing nucleoside triphosphate hydrolases"/>
    <property type="match status" value="1"/>
</dbReference>
<dbReference type="InterPro" id="IPR003593">
    <property type="entry name" value="AAA+_ATPase"/>
</dbReference>
<dbReference type="InterPro" id="IPR017871">
    <property type="entry name" value="ABC_transporter-like_CS"/>
</dbReference>
<sequence length="480" mass="51213">MNILECDHVYKIFGRDKKQVVQKLKDGVDPKSIKGATVAVNDVSFDVKEGEIFVVMGLSGSGKSTLLRTLNALGPATAGTVKIKGTDITKLKPAELRKVRQQSMSMVFQHFALLPHRTVLENAAYPLEIAGVSKEEREAKARHELQVAGLEGREDSYPSQLSGGMQQRVGLARALCAEGDILLMDEAFSALDPLIRRDMQELLLEIQARSKRTIIFITHDLNEAMLLGNRIAVMRNGQIVQVGTAEEILTNPANEYVAKFVQDVDRSRVITASSIMRRPVMRIYLNDGPRVVLRKLEETDLQGGWVTASGDRRLHGYVEGDEIADALSKNPNLDTIRDLVHYSHPGISADTPLSEIILPSASKPIPVPVVSKDGRLEGIIGRVALLRALGEGSGNEVTPVSTGSIPKVGESSSPTQEGAGASASSSASEGLQNATVAGGRSSAREGVAPASDTSSAAPETKAGRGSDPAAGSTVQEGDAE</sequence>
<evidence type="ECO:0000313" key="8">
    <source>
        <dbReference type="EMBL" id="PKY73518.1"/>
    </source>
</evidence>
<keyword evidence="9" id="KW-1185">Reference proteome</keyword>
<dbReference type="FunFam" id="3.40.50.300:FF:000201">
    <property type="entry name" value="Glycine betaine/L-proline ABC transporter ATP-binding protein"/>
    <property type="match status" value="1"/>
</dbReference>
<dbReference type="GO" id="GO:0006970">
    <property type="term" value="P:response to osmotic stress"/>
    <property type="evidence" value="ECO:0007669"/>
    <property type="project" value="UniProtKB-ARBA"/>
</dbReference>
<dbReference type="PROSITE" id="PS50893">
    <property type="entry name" value="ABC_TRANSPORTER_2"/>
    <property type="match status" value="1"/>
</dbReference>
<comment type="similarity">
    <text evidence="1">Belongs to the ABC transporter superfamily.</text>
</comment>
<dbReference type="InterPro" id="IPR046342">
    <property type="entry name" value="CBS_dom_sf"/>
</dbReference>
<dbReference type="InterPro" id="IPR027417">
    <property type="entry name" value="P-loop_NTPase"/>
</dbReference>
<evidence type="ECO:0000256" key="4">
    <source>
        <dbReference type="ARBA" id="ARBA00022840"/>
    </source>
</evidence>
<name>A0A2I1IQW3_9ACTO</name>
<dbReference type="PANTHER" id="PTHR43869">
    <property type="entry name" value="GLYCINE BETAINE/PROLINE BETAINE TRANSPORT SYSTEM ATP-BINDING PROTEIN PROV"/>
    <property type="match status" value="1"/>
</dbReference>
<keyword evidence="2" id="KW-0813">Transport</keyword>
<evidence type="ECO:0000256" key="1">
    <source>
        <dbReference type="ARBA" id="ARBA00005417"/>
    </source>
</evidence>
<dbReference type="SMART" id="SM00382">
    <property type="entry name" value="AAA"/>
    <property type="match status" value="1"/>
</dbReference>
<feature type="compositionally biased region" description="Low complexity" evidence="6">
    <location>
        <begin position="417"/>
        <end position="430"/>
    </location>
</feature>
<evidence type="ECO:0000256" key="6">
    <source>
        <dbReference type="SAM" id="MobiDB-lite"/>
    </source>
</evidence>
<feature type="compositionally biased region" description="Polar residues" evidence="6">
    <location>
        <begin position="395"/>
        <end position="416"/>
    </location>
</feature>
<dbReference type="STRING" id="33007.HMPREF3198_01204"/>
<feature type="region of interest" description="Disordered" evidence="6">
    <location>
        <begin position="392"/>
        <end position="480"/>
    </location>
</feature>
<dbReference type="InterPro" id="IPR005892">
    <property type="entry name" value="Gly-betaine_transp_ATP-bd"/>
</dbReference>
<dbReference type="EMBL" id="PKKO01000001">
    <property type="protein sequence ID" value="PKY73518.1"/>
    <property type="molecule type" value="Genomic_DNA"/>
</dbReference>
<dbReference type="InterPro" id="IPR003439">
    <property type="entry name" value="ABC_transporter-like_ATP-bd"/>
</dbReference>
<dbReference type="CDD" id="cd03294">
    <property type="entry name" value="ABC_Pro_Gly_Betaine"/>
    <property type="match status" value="1"/>
</dbReference>
<dbReference type="RefSeq" id="WP_024332315.1">
    <property type="nucleotide sequence ID" value="NZ_JASOXK010000014.1"/>
</dbReference>
<evidence type="ECO:0000256" key="2">
    <source>
        <dbReference type="ARBA" id="ARBA00022448"/>
    </source>
</evidence>
<accession>A0A2I1IQW3</accession>
<dbReference type="GO" id="GO:0031460">
    <property type="term" value="P:glycine betaine transport"/>
    <property type="evidence" value="ECO:0007669"/>
    <property type="project" value="InterPro"/>
</dbReference>
<comment type="caution">
    <text evidence="8">The sequence shown here is derived from an EMBL/GenBank/DDBJ whole genome shotgun (WGS) entry which is preliminary data.</text>
</comment>
<dbReference type="GO" id="GO:0016020">
    <property type="term" value="C:membrane"/>
    <property type="evidence" value="ECO:0007669"/>
    <property type="project" value="InterPro"/>
</dbReference>
<reference evidence="8 9" key="1">
    <citation type="submission" date="2017-12" db="EMBL/GenBank/DDBJ databases">
        <title>Phylogenetic diversity of female urinary microbiome.</title>
        <authorList>
            <person name="Thomas-White K."/>
            <person name="Wolfe A.J."/>
        </authorList>
    </citation>
    <scope>NUCLEOTIDE SEQUENCE [LARGE SCALE GENOMIC DNA]</scope>
    <source>
        <strain evidence="8 9">UMB0402</strain>
    </source>
</reference>
<dbReference type="GO" id="GO:0005524">
    <property type="term" value="F:ATP binding"/>
    <property type="evidence" value="ECO:0007669"/>
    <property type="project" value="UniProtKB-KW"/>
</dbReference>
<dbReference type="GeneID" id="35866326"/>
<dbReference type="AlphaFoldDB" id="A0A2I1IQW3"/>
<dbReference type="InterPro" id="IPR051921">
    <property type="entry name" value="ABC_osmolyte_uptake_ATP-bind"/>
</dbReference>
<feature type="domain" description="ABC transporter" evidence="7">
    <location>
        <begin position="4"/>
        <end position="261"/>
    </location>
</feature>
<gene>
    <name evidence="8" type="ORF">CYJ19_02745</name>
</gene>